<evidence type="ECO:0000256" key="10">
    <source>
        <dbReference type="ARBA" id="ARBA00023170"/>
    </source>
</evidence>
<keyword evidence="16" id="KW-1185">Reference proteome</keyword>
<keyword evidence="8 12" id="KW-0472">Membrane</keyword>
<dbReference type="InterPro" id="IPR008979">
    <property type="entry name" value="Galactose-bd-like_sf"/>
</dbReference>
<evidence type="ECO:0008006" key="17">
    <source>
        <dbReference type="Google" id="ProtNLM"/>
    </source>
</evidence>
<dbReference type="InterPro" id="IPR000421">
    <property type="entry name" value="FA58C"/>
</dbReference>
<evidence type="ECO:0000256" key="8">
    <source>
        <dbReference type="ARBA" id="ARBA00023136"/>
    </source>
</evidence>
<evidence type="ECO:0000256" key="5">
    <source>
        <dbReference type="ARBA" id="ARBA00022741"/>
    </source>
</evidence>
<evidence type="ECO:0000256" key="12">
    <source>
        <dbReference type="SAM" id="Phobius"/>
    </source>
</evidence>
<organism evidence="15 16">
    <name type="scientific">Intoshia linei</name>
    <dbReference type="NCBI Taxonomy" id="1819745"/>
    <lineage>
        <taxon>Eukaryota</taxon>
        <taxon>Metazoa</taxon>
        <taxon>Spiralia</taxon>
        <taxon>Lophotrochozoa</taxon>
        <taxon>Mesozoa</taxon>
        <taxon>Orthonectida</taxon>
        <taxon>Rhopaluridae</taxon>
        <taxon>Intoshia</taxon>
    </lineage>
</organism>
<sequence>MSFQFRQMFGLECFYMFIFITLDMEFKYLVLLNLFFLYAVRSNIDVPTHMEYPNEYKIQIRNITASSWIYGYEPRYINSSNPLDGWCLYNNFDENGQQFIQIEFHGLSKLTSIEWNDVNIDGEFIKMTSFYINYTRLYDPFLPRDLWFKYPALIDDERLTGSSQVSIKNFPIIARYIRIIPYSKEPKKICTKLTLIGNRWKAGIISYDIPDGHANVTEEFIDTLYDGIHYNGYLSGGLGKLTDGVLRMTKNNNANSIWVGWTQEVINFVDITVRIDRSVYAINSICFVMFESNKTSANFNEYSLLFSDDNKSYRQYKNSKFKSENDTKSKLFPIDYDRFKPYKRQSSPPILCLSLESSLEFHEYLKFYLYFAEPGEFIVITEMYIQYDHKYIDKFGQISHQSDIIDPEQQDFYNRYENFNMKPYPREFKRYQNEMYGNLNNFKPNTNTDKSSTYKTNEVLNITVISCVGAFSGMFLILAFLGIIYYKKNKNCTCRLTKKSSSTPSVADIYGVRYSSDKKPIDTNCYLPPICHKPDLFLDRRLPTLPIQIDENDSGVDKGLLYNTNSTSGFNKYVDNNYEKPSYNTSTVLNVSQVPQNKYTPYFPTRFRDSVKTYKTTFSRHQLDFENGNIGNNIYQLNKLYPSVSDTALLLQFPYEVLNFIKILGIGRYGEIRIYNLPIENLKKNCSPKTASQANQLPCSINVLAKVFKINQTKSQLNNFLREEKIMSQLNHPHLIKLLGVSECINQLDNQIEKLLIMEFMSNGDLGSYLRRCQKISCFSEKQNISLATTLSEKCLLYMASQVASGMTFLEEQGVVHRDLSARNCLVGERYSVKIADFGLCYMFSPGINFDEIKYENSETTGKSNSTENNNVFTQSDIFNPYYETEGSKALLPIRWMPWESVLTATYSSKSDIWSFGVLLWEIMSFCISIPHQNMTDQEIIENCNHVYLNDGNAKYLQKPNYCSNMIYQLMLQCWTTDANLRPYFFNVHKIVSSMCLDFDPSVPYFNRNSIARETVNLSNQELEDIYEENVSIKPNNQQINTN</sequence>
<reference evidence="15 16" key="1">
    <citation type="submission" date="2016-04" db="EMBL/GenBank/DDBJ databases">
        <title>The genome of Intoshia linei affirms orthonectids as highly simplified spiralians.</title>
        <authorList>
            <person name="Mikhailov K.V."/>
            <person name="Slusarev G.S."/>
            <person name="Nikitin M.A."/>
            <person name="Logacheva M.D."/>
            <person name="Penin A."/>
            <person name="Aleoshin V."/>
            <person name="Panchin Y.V."/>
        </authorList>
    </citation>
    <scope>NUCLEOTIDE SEQUENCE [LARGE SCALE GENOMIC DNA]</scope>
    <source>
        <strain evidence="15">Intl2013</strain>
        <tissue evidence="15">Whole animal</tissue>
    </source>
</reference>
<dbReference type="Gene3D" id="3.30.200.20">
    <property type="entry name" value="Phosphorylase Kinase, domain 1"/>
    <property type="match status" value="1"/>
</dbReference>
<dbReference type="InterPro" id="IPR048525">
    <property type="entry name" value="DDR1-2_DS-like"/>
</dbReference>
<dbReference type="AlphaFoldDB" id="A0A177B9G3"/>
<evidence type="ECO:0000259" key="13">
    <source>
        <dbReference type="PROSITE" id="PS50011"/>
    </source>
</evidence>
<dbReference type="GO" id="GO:0043235">
    <property type="term" value="C:receptor complex"/>
    <property type="evidence" value="ECO:0007669"/>
    <property type="project" value="TreeGrafter"/>
</dbReference>
<comment type="subcellular location">
    <subcellularLocation>
        <location evidence="1">Cell membrane</location>
        <topology evidence="1">Single-pass type I membrane protein</topology>
    </subcellularLocation>
</comment>
<protein>
    <recommendedName>
        <fullName evidence="17">Protein kinase domain-containing protein</fullName>
    </recommendedName>
</protein>
<dbReference type="OrthoDB" id="6071166at2759"/>
<dbReference type="SUPFAM" id="SSF49785">
    <property type="entry name" value="Galactose-binding domain-like"/>
    <property type="match status" value="1"/>
</dbReference>
<evidence type="ECO:0000313" key="15">
    <source>
        <dbReference type="EMBL" id="OAF70293.1"/>
    </source>
</evidence>
<keyword evidence="10" id="KW-0675">Receptor</keyword>
<dbReference type="PROSITE" id="PS50022">
    <property type="entry name" value="FA58C_3"/>
    <property type="match status" value="1"/>
</dbReference>
<dbReference type="Proteomes" id="UP000078046">
    <property type="component" value="Unassembled WGS sequence"/>
</dbReference>
<feature type="domain" description="Protein kinase" evidence="13">
    <location>
        <begin position="658"/>
        <end position="992"/>
    </location>
</feature>
<dbReference type="PANTHER" id="PTHR24416:SF634">
    <property type="entry name" value="DISCOIDIN DOMAIN-CONTAINING RECEPTOR TYROSINE KINASE B"/>
    <property type="match status" value="1"/>
</dbReference>
<dbReference type="EMBL" id="LWCA01000165">
    <property type="protein sequence ID" value="OAF70293.1"/>
    <property type="molecule type" value="Genomic_DNA"/>
</dbReference>
<keyword evidence="9" id="KW-1015">Disulfide bond</keyword>
<dbReference type="InterPro" id="IPR008266">
    <property type="entry name" value="Tyr_kinase_AS"/>
</dbReference>
<dbReference type="InterPro" id="IPR000719">
    <property type="entry name" value="Prot_kinase_dom"/>
</dbReference>
<dbReference type="GO" id="GO:0005524">
    <property type="term" value="F:ATP binding"/>
    <property type="evidence" value="ECO:0007669"/>
    <property type="project" value="UniProtKB-KW"/>
</dbReference>
<dbReference type="PANTHER" id="PTHR24416">
    <property type="entry name" value="TYROSINE-PROTEIN KINASE RECEPTOR"/>
    <property type="match status" value="1"/>
</dbReference>
<keyword evidence="11" id="KW-0325">Glycoprotein</keyword>
<evidence type="ECO:0000256" key="1">
    <source>
        <dbReference type="ARBA" id="ARBA00004251"/>
    </source>
</evidence>
<dbReference type="InterPro" id="IPR011009">
    <property type="entry name" value="Kinase-like_dom_sf"/>
</dbReference>
<evidence type="ECO:0000256" key="7">
    <source>
        <dbReference type="ARBA" id="ARBA00022989"/>
    </source>
</evidence>
<evidence type="ECO:0000259" key="14">
    <source>
        <dbReference type="PROSITE" id="PS50022"/>
    </source>
</evidence>
<dbReference type="PROSITE" id="PS50011">
    <property type="entry name" value="PROTEIN_KINASE_DOM"/>
    <property type="match status" value="1"/>
</dbReference>
<keyword evidence="4" id="KW-0732">Signal</keyword>
<keyword evidence="5" id="KW-0547">Nucleotide-binding</keyword>
<evidence type="ECO:0000256" key="11">
    <source>
        <dbReference type="ARBA" id="ARBA00023180"/>
    </source>
</evidence>
<evidence type="ECO:0000313" key="16">
    <source>
        <dbReference type="Proteomes" id="UP000078046"/>
    </source>
</evidence>
<evidence type="ECO:0000256" key="6">
    <source>
        <dbReference type="ARBA" id="ARBA00022840"/>
    </source>
</evidence>
<keyword evidence="7 12" id="KW-1133">Transmembrane helix</keyword>
<accession>A0A177B9G3</accession>
<evidence type="ECO:0000256" key="4">
    <source>
        <dbReference type="ARBA" id="ARBA00022729"/>
    </source>
</evidence>
<dbReference type="Gene3D" id="1.10.510.10">
    <property type="entry name" value="Transferase(Phosphotransferase) domain 1"/>
    <property type="match status" value="1"/>
</dbReference>
<dbReference type="PROSITE" id="PS00109">
    <property type="entry name" value="PROTEIN_KINASE_TYR"/>
    <property type="match status" value="1"/>
</dbReference>
<comment type="caution">
    <text evidence="15">The sequence shown here is derived from an EMBL/GenBank/DDBJ whole genome shotgun (WGS) entry which is preliminary data.</text>
</comment>
<name>A0A177B9G3_9BILA</name>
<dbReference type="Gene3D" id="2.60.120.1190">
    <property type="match status" value="1"/>
</dbReference>
<dbReference type="Pfam" id="PF21114">
    <property type="entry name" value="DDR1-2_DS-like"/>
    <property type="match status" value="1"/>
</dbReference>
<dbReference type="InterPro" id="IPR001245">
    <property type="entry name" value="Ser-Thr/Tyr_kinase_cat_dom"/>
</dbReference>
<feature type="domain" description="F5/8 type C" evidence="14">
    <location>
        <begin position="39"/>
        <end position="198"/>
    </location>
</feature>
<dbReference type="GO" id="GO:0010976">
    <property type="term" value="P:positive regulation of neuron projection development"/>
    <property type="evidence" value="ECO:0007669"/>
    <property type="project" value="TreeGrafter"/>
</dbReference>
<feature type="transmembrane region" description="Helical" evidence="12">
    <location>
        <begin position="459"/>
        <end position="486"/>
    </location>
</feature>
<dbReference type="InterPro" id="IPR050122">
    <property type="entry name" value="RTK"/>
</dbReference>
<evidence type="ECO:0000256" key="2">
    <source>
        <dbReference type="ARBA" id="ARBA00022475"/>
    </source>
</evidence>
<dbReference type="GO" id="GO:0038062">
    <property type="term" value="F:protein tyrosine kinase collagen receptor activity"/>
    <property type="evidence" value="ECO:0007669"/>
    <property type="project" value="TreeGrafter"/>
</dbReference>
<dbReference type="GO" id="GO:0051897">
    <property type="term" value="P:positive regulation of phosphatidylinositol 3-kinase/protein kinase B signal transduction"/>
    <property type="evidence" value="ECO:0007669"/>
    <property type="project" value="TreeGrafter"/>
</dbReference>
<gene>
    <name evidence="15" type="ORF">A3Q56_01937</name>
</gene>
<dbReference type="GO" id="GO:0005518">
    <property type="term" value="F:collagen binding"/>
    <property type="evidence" value="ECO:0007669"/>
    <property type="project" value="TreeGrafter"/>
</dbReference>
<evidence type="ECO:0000256" key="9">
    <source>
        <dbReference type="ARBA" id="ARBA00023157"/>
    </source>
</evidence>
<keyword evidence="3 12" id="KW-0812">Transmembrane</keyword>
<dbReference type="Gene3D" id="2.60.120.260">
    <property type="entry name" value="Galactose-binding domain-like"/>
    <property type="match status" value="1"/>
</dbReference>
<dbReference type="GO" id="GO:0005886">
    <property type="term" value="C:plasma membrane"/>
    <property type="evidence" value="ECO:0007669"/>
    <property type="project" value="UniProtKB-SubCell"/>
</dbReference>
<evidence type="ECO:0000256" key="3">
    <source>
        <dbReference type="ARBA" id="ARBA00022692"/>
    </source>
</evidence>
<dbReference type="Pfam" id="PF07714">
    <property type="entry name" value="PK_Tyr_Ser-Thr"/>
    <property type="match status" value="2"/>
</dbReference>
<feature type="transmembrane region" description="Helical" evidence="12">
    <location>
        <begin position="14"/>
        <end position="40"/>
    </location>
</feature>
<keyword evidence="2" id="KW-1003">Cell membrane</keyword>
<proteinExistence type="predicted"/>
<dbReference type="SUPFAM" id="SSF56112">
    <property type="entry name" value="Protein kinase-like (PK-like)"/>
    <property type="match status" value="1"/>
</dbReference>
<keyword evidence="6" id="KW-0067">ATP-binding</keyword>